<organism evidence="3">
    <name type="scientific">hydrothermal vent metagenome</name>
    <dbReference type="NCBI Taxonomy" id="652676"/>
    <lineage>
        <taxon>unclassified sequences</taxon>
        <taxon>metagenomes</taxon>
        <taxon>ecological metagenomes</taxon>
    </lineage>
</organism>
<protein>
    <recommendedName>
        <fullName evidence="2">Peptidoglycan binding-like domain-containing protein</fullName>
    </recommendedName>
</protein>
<feature type="region of interest" description="Disordered" evidence="1">
    <location>
        <begin position="372"/>
        <end position="414"/>
    </location>
</feature>
<sequence>MKQLKFLAGSSLAILAGLSLTTTAVADVGPGSNFPFDAPPQGKVGECFARVMVPAQYETVTEQVVVDEGGNRIQVTAPQFAPQTQQYTVRENGVRYEVRQPTYRTVSEQVMVRPAYETLHVVPGEYRTVTEQVQISAPRLAWKPGASLASRTGIRATKTHQGEVYCLVEEPGETKSVSKRVQVRAEQVRAVMVPPVYQNITREVMVDPGGVREIPIPAKYANLTIQQLVQPAGQVSTAIAPRMGSVTRRVQTSGESFRWVKVLCETNATPSAISEVQTLLHDQGYYQGPISGQVSGGTETAIARYQQRMNIPHGGFLSLQTIDSLRGGHQAPAISHAPVVQQHASVVQQHAPVVQQHAPVQYQGTASWTQGNTSVRQTHSSYGQQSGNWSGGHSGQFTSSQSGPVVSGNWSGGHASQFTNLQTAPVISQIPRGEHATDIQPAATLLGGRNTGGAQQWHRDSLLGWSGK</sequence>
<feature type="region of interest" description="Disordered" evidence="1">
    <location>
        <begin position="448"/>
        <end position="468"/>
    </location>
</feature>
<evidence type="ECO:0000256" key="1">
    <source>
        <dbReference type="SAM" id="MobiDB-lite"/>
    </source>
</evidence>
<feature type="compositionally biased region" description="Polar residues" evidence="1">
    <location>
        <begin position="395"/>
        <end position="404"/>
    </location>
</feature>
<dbReference type="SUPFAM" id="SSF47090">
    <property type="entry name" value="PGBD-like"/>
    <property type="match status" value="1"/>
</dbReference>
<proteinExistence type="predicted"/>
<name>A0A3B0S4C3_9ZZZZ</name>
<dbReference type="InterPro" id="IPR036365">
    <property type="entry name" value="PGBD-like_sf"/>
</dbReference>
<dbReference type="Pfam" id="PF01471">
    <property type="entry name" value="PG_binding_1"/>
    <property type="match status" value="1"/>
</dbReference>
<dbReference type="InterPro" id="IPR002477">
    <property type="entry name" value="Peptidoglycan-bd-like"/>
</dbReference>
<dbReference type="InterPro" id="IPR036366">
    <property type="entry name" value="PGBDSf"/>
</dbReference>
<evidence type="ECO:0000259" key="2">
    <source>
        <dbReference type="Pfam" id="PF01471"/>
    </source>
</evidence>
<evidence type="ECO:0000313" key="3">
    <source>
        <dbReference type="EMBL" id="VAV95218.1"/>
    </source>
</evidence>
<feature type="domain" description="Peptidoglycan binding-like" evidence="2">
    <location>
        <begin position="271"/>
        <end position="324"/>
    </location>
</feature>
<dbReference type="EMBL" id="UOEE01000199">
    <property type="protein sequence ID" value="VAV95218.1"/>
    <property type="molecule type" value="Genomic_DNA"/>
</dbReference>
<reference evidence="3" key="1">
    <citation type="submission" date="2018-06" db="EMBL/GenBank/DDBJ databases">
        <authorList>
            <person name="Zhirakovskaya E."/>
        </authorList>
    </citation>
    <scope>NUCLEOTIDE SEQUENCE</scope>
</reference>
<dbReference type="Gene3D" id="1.10.101.10">
    <property type="entry name" value="PGBD-like superfamily/PGBD"/>
    <property type="match status" value="1"/>
</dbReference>
<dbReference type="AlphaFoldDB" id="A0A3B0S4C3"/>
<accession>A0A3B0S4C3</accession>
<feature type="compositionally biased region" description="Polar residues" evidence="1">
    <location>
        <begin position="372"/>
        <end position="388"/>
    </location>
</feature>
<gene>
    <name evidence="3" type="ORF">MNBD_ALPHA06-1983</name>
</gene>